<organism evidence="2 3">
    <name type="scientific">Plectus sambesii</name>
    <dbReference type="NCBI Taxonomy" id="2011161"/>
    <lineage>
        <taxon>Eukaryota</taxon>
        <taxon>Metazoa</taxon>
        <taxon>Ecdysozoa</taxon>
        <taxon>Nematoda</taxon>
        <taxon>Chromadorea</taxon>
        <taxon>Plectida</taxon>
        <taxon>Plectina</taxon>
        <taxon>Plectoidea</taxon>
        <taxon>Plectidae</taxon>
        <taxon>Plectus</taxon>
    </lineage>
</organism>
<evidence type="ECO:0000313" key="3">
    <source>
        <dbReference type="WBParaSite" id="PSAMB.scaffold5106size12635.g25896.t1"/>
    </source>
</evidence>
<dbReference type="WBParaSite" id="PSAMB.scaffold5106size12635.g25896.t1">
    <property type="protein sequence ID" value="PSAMB.scaffold5106size12635.g25896.t1"/>
    <property type="gene ID" value="PSAMB.scaffold5106size12635.g25896"/>
</dbReference>
<feature type="transmembrane region" description="Helical" evidence="1">
    <location>
        <begin position="169"/>
        <end position="188"/>
    </location>
</feature>
<dbReference type="PANTHER" id="PTHR28624">
    <property type="entry name" value="COILED-COIL DOMAIN-CONTAINING PROTEIN 51"/>
    <property type="match status" value="1"/>
</dbReference>
<dbReference type="Proteomes" id="UP000887566">
    <property type="component" value="Unplaced"/>
</dbReference>
<keyword evidence="1" id="KW-1133">Transmembrane helix</keyword>
<dbReference type="PANTHER" id="PTHR28624:SF1">
    <property type="entry name" value="MITOCHONDRIAL POTASSIUM CHANNEL"/>
    <property type="match status" value="1"/>
</dbReference>
<keyword evidence="1" id="KW-0812">Transmembrane</keyword>
<name>A0A914WSS1_9BILA</name>
<keyword evidence="2" id="KW-1185">Reference proteome</keyword>
<evidence type="ECO:0000256" key="1">
    <source>
        <dbReference type="SAM" id="Phobius"/>
    </source>
</evidence>
<sequence length="357" mass="40529">MSLWSMSACRLAQCTSRSILRTSLRSSSAGSALYQQPPGNKVESSFFNLLQRYEDAIGLTAVKQAQEKVIAAENMFSSCQEKRREKQEEIKRIQYRLKEIHSDLDKTSRGEDRYLQLLTEEHKIIKEERHLLDDFQGYENEERNSFHRLSACLRESHEKERERGERTKYWSIFGSLIGAILGIMGTTINNRMRMRELRDIVEDASDPARVKLLLTELSTLVHTQQQHVGQFIGDIKGIIAPDSPKTNLASIQLNKDLLAQDDKQTAQILKAIKDQDAKIDKELDQLKRLIAVEHGHASEEAGGPSVVYVGPDMETLLDQTERNLESKMKLQTVMNVVLVYAALAVTVPVLYAIFRGG</sequence>
<dbReference type="AlphaFoldDB" id="A0A914WSS1"/>
<evidence type="ECO:0000313" key="2">
    <source>
        <dbReference type="Proteomes" id="UP000887566"/>
    </source>
</evidence>
<proteinExistence type="predicted"/>
<reference evidence="3" key="1">
    <citation type="submission" date="2022-11" db="UniProtKB">
        <authorList>
            <consortium name="WormBaseParasite"/>
        </authorList>
    </citation>
    <scope>IDENTIFICATION</scope>
</reference>
<accession>A0A914WSS1</accession>
<dbReference type="InterPro" id="IPR037660">
    <property type="entry name" value="CCDC51"/>
</dbReference>
<feature type="transmembrane region" description="Helical" evidence="1">
    <location>
        <begin position="332"/>
        <end position="354"/>
    </location>
</feature>
<keyword evidence="1" id="KW-0472">Membrane</keyword>
<protein>
    <submittedName>
        <fullName evidence="3">Coiled-coil domain-containing protein 51</fullName>
    </submittedName>
</protein>